<dbReference type="PANTHER" id="PTHR43266">
    <property type="entry name" value="MACROLIDE-EFFLUX PROTEIN"/>
    <property type="match status" value="1"/>
</dbReference>
<organism evidence="9 10">
    <name type="scientific">Bacillus carboniphilus</name>
    <dbReference type="NCBI Taxonomy" id="86663"/>
    <lineage>
        <taxon>Bacteria</taxon>
        <taxon>Bacillati</taxon>
        <taxon>Bacillota</taxon>
        <taxon>Bacilli</taxon>
        <taxon>Bacillales</taxon>
        <taxon>Bacillaceae</taxon>
        <taxon>Bacillus</taxon>
    </lineage>
</organism>
<feature type="transmembrane region" description="Helical" evidence="7">
    <location>
        <begin position="368"/>
        <end position="396"/>
    </location>
</feature>
<reference evidence="9 10" key="1">
    <citation type="submission" date="2023-06" db="EMBL/GenBank/DDBJ databases">
        <title>Five Gram-positive bacteria isolated from mangrove sediments in Shenzhen, Guangdong, China.</title>
        <authorList>
            <person name="Yu S."/>
            <person name="Zheng W."/>
            <person name="Huang Y."/>
        </authorList>
    </citation>
    <scope>NUCLEOTIDE SEQUENCE [LARGE SCALE GENOMIC DNA]</scope>
    <source>
        <strain evidence="9 10">SaN35-3</strain>
    </source>
</reference>
<feature type="transmembrane region" description="Helical" evidence="7">
    <location>
        <begin position="285"/>
        <end position="304"/>
    </location>
</feature>
<evidence type="ECO:0000259" key="8">
    <source>
        <dbReference type="PROSITE" id="PS50850"/>
    </source>
</evidence>
<gene>
    <name evidence="9" type="ORF">LC087_14650</name>
</gene>
<dbReference type="Proteomes" id="UP001197974">
    <property type="component" value="Chromosome"/>
</dbReference>
<dbReference type="Gene3D" id="1.20.1250.20">
    <property type="entry name" value="MFS general substrate transporter like domains"/>
    <property type="match status" value="1"/>
</dbReference>
<dbReference type="InterPro" id="IPR020846">
    <property type="entry name" value="MFS_dom"/>
</dbReference>
<keyword evidence="3" id="KW-1003">Cell membrane</keyword>
<proteinExistence type="predicted"/>
<evidence type="ECO:0000256" key="7">
    <source>
        <dbReference type="SAM" id="Phobius"/>
    </source>
</evidence>
<keyword evidence="10" id="KW-1185">Reference proteome</keyword>
<keyword evidence="2" id="KW-0813">Transport</keyword>
<dbReference type="CDD" id="cd06173">
    <property type="entry name" value="MFS_MefA_like"/>
    <property type="match status" value="1"/>
</dbReference>
<dbReference type="PANTHER" id="PTHR43266:SF2">
    <property type="entry name" value="MAJOR FACILITATOR SUPERFAMILY (MFS) PROFILE DOMAIN-CONTAINING PROTEIN"/>
    <property type="match status" value="1"/>
</dbReference>
<feature type="transmembrane region" description="Helical" evidence="7">
    <location>
        <begin position="217"/>
        <end position="234"/>
    </location>
</feature>
<comment type="subcellular location">
    <subcellularLocation>
        <location evidence="1">Cell membrane</location>
        <topology evidence="1">Multi-pass membrane protein</topology>
    </subcellularLocation>
</comment>
<dbReference type="InterPro" id="IPR036259">
    <property type="entry name" value="MFS_trans_sf"/>
</dbReference>
<dbReference type="PROSITE" id="PS50850">
    <property type="entry name" value="MFS"/>
    <property type="match status" value="1"/>
</dbReference>
<evidence type="ECO:0000256" key="5">
    <source>
        <dbReference type="ARBA" id="ARBA00022989"/>
    </source>
</evidence>
<sequence>MNSNIKKNKNYLTLITAQLISSLGDWLSIIAVITLVGLKWEATSLQISFIILSLALPMAIFGPFSGIIADRFNRKGLMIVSDVFRAVFIIGLAFANSIWIVYACLFMTGLFASVFVPAKNGKLKEVVPLEDMKSAMSITSMIDSGTKVLGPLLSGLLVSLFGTQFVFYIDSVTFIVSAALISLLPASVNEMTQTPLEKRSFKEDLVEGMSFIKSNSFLYVGLIFLGTSLLILQLSDSQAIVLMRQIPSFSANQFGLFVATVGIGTFICGSILAKKTDYHAFKLMLSGVCLIGCGFSILAILTVLNLPLFIVWGSILGLMVGFAAGLVFIPFQASVQIKTPTNLTGRVFGVINSVSTTATIVGPLLGGILVTVIGIIPTFILTGSLLIFSFAIGLFFRSNIERGKLDVSKS</sequence>
<dbReference type="RefSeq" id="WP_226541807.1">
    <property type="nucleotide sequence ID" value="NZ_CP129013.1"/>
</dbReference>
<dbReference type="Pfam" id="PF07690">
    <property type="entry name" value="MFS_1"/>
    <property type="match status" value="1"/>
</dbReference>
<evidence type="ECO:0000256" key="4">
    <source>
        <dbReference type="ARBA" id="ARBA00022692"/>
    </source>
</evidence>
<dbReference type="InterPro" id="IPR022324">
    <property type="entry name" value="Bacilysin_exporter_BacE_put"/>
</dbReference>
<protein>
    <submittedName>
        <fullName evidence="9">MFS transporter</fullName>
    </submittedName>
</protein>
<feature type="transmembrane region" description="Helical" evidence="7">
    <location>
        <begin position="44"/>
        <end position="64"/>
    </location>
</feature>
<evidence type="ECO:0000313" key="9">
    <source>
        <dbReference type="EMBL" id="WLR42016.1"/>
    </source>
</evidence>
<keyword evidence="5 7" id="KW-1133">Transmembrane helix</keyword>
<name>A0ABY9JWG3_9BACI</name>
<dbReference type="PRINTS" id="PR01988">
    <property type="entry name" value="EXPORTERBACE"/>
</dbReference>
<dbReference type="InterPro" id="IPR011701">
    <property type="entry name" value="MFS"/>
</dbReference>
<keyword evidence="4 7" id="KW-0812">Transmembrane</keyword>
<dbReference type="EMBL" id="CP129013">
    <property type="protein sequence ID" value="WLR42016.1"/>
    <property type="molecule type" value="Genomic_DNA"/>
</dbReference>
<accession>A0ABY9JWG3</accession>
<evidence type="ECO:0000256" key="6">
    <source>
        <dbReference type="ARBA" id="ARBA00023136"/>
    </source>
</evidence>
<feature type="transmembrane region" description="Helical" evidence="7">
    <location>
        <begin position="343"/>
        <end position="362"/>
    </location>
</feature>
<feature type="transmembrane region" description="Helical" evidence="7">
    <location>
        <begin position="254"/>
        <end position="273"/>
    </location>
</feature>
<evidence type="ECO:0000256" key="2">
    <source>
        <dbReference type="ARBA" id="ARBA00022448"/>
    </source>
</evidence>
<feature type="domain" description="Major facilitator superfamily (MFS) profile" evidence="8">
    <location>
        <begin position="10"/>
        <end position="401"/>
    </location>
</feature>
<keyword evidence="6 7" id="KW-0472">Membrane</keyword>
<evidence type="ECO:0000256" key="3">
    <source>
        <dbReference type="ARBA" id="ARBA00022475"/>
    </source>
</evidence>
<feature type="transmembrane region" description="Helical" evidence="7">
    <location>
        <begin position="174"/>
        <end position="192"/>
    </location>
</feature>
<feature type="transmembrane region" description="Helical" evidence="7">
    <location>
        <begin position="12"/>
        <end position="38"/>
    </location>
</feature>
<evidence type="ECO:0000256" key="1">
    <source>
        <dbReference type="ARBA" id="ARBA00004651"/>
    </source>
</evidence>
<feature type="transmembrane region" description="Helical" evidence="7">
    <location>
        <begin position="310"/>
        <end position="331"/>
    </location>
</feature>
<evidence type="ECO:0000313" key="10">
    <source>
        <dbReference type="Proteomes" id="UP001197974"/>
    </source>
</evidence>
<dbReference type="SUPFAM" id="SSF103473">
    <property type="entry name" value="MFS general substrate transporter"/>
    <property type="match status" value="1"/>
</dbReference>